<keyword evidence="11" id="KW-1185">Reference proteome</keyword>
<reference evidence="10" key="1">
    <citation type="submission" date="2021-12" db="EMBL/GenBank/DDBJ databases">
        <authorList>
            <person name="King R."/>
        </authorList>
    </citation>
    <scope>NUCLEOTIDE SEQUENCE</scope>
</reference>
<keyword evidence="2 8" id="KW-0812">Transmembrane</keyword>
<feature type="transmembrane region" description="Helical" evidence="8">
    <location>
        <begin position="2627"/>
        <end position="2651"/>
    </location>
</feature>
<dbReference type="InterPro" id="IPR027417">
    <property type="entry name" value="P-loop_NTPase"/>
</dbReference>
<proteinExistence type="predicted"/>
<evidence type="ECO:0000256" key="8">
    <source>
        <dbReference type="SAM" id="Phobius"/>
    </source>
</evidence>
<comment type="subcellular location">
    <subcellularLocation>
        <location evidence="1">Membrane</location>
        <topology evidence="1">Multi-pass membrane protein</topology>
    </subcellularLocation>
</comment>
<dbReference type="FunFam" id="3.40.50.300:FF:001253">
    <property type="entry name" value="ATP-binding cassette protein subfamily A, member 10"/>
    <property type="match status" value="1"/>
</dbReference>
<evidence type="ECO:0000256" key="5">
    <source>
        <dbReference type="ARBA" id="ARBA00022989"/>
    </source>
</evidence>
<feature type="transmembrane region" description="Helical" evidence="8">
    <location>
        <begin position="3487"/>
        <end position="3508"/>
    </location>
</feature>
<evidence type="ECO:0000313" key="11">
    <source>
        <dbReference type="Proteomes" id="UP001154114"/>
    </source>
</evidence>
<feature type="compositionally biased region" description="Basic and acidic residues" evidence="7">
    <location>
        <begin position="4040"/>
        <end position="4050"/>
    </location>
</feature>
<name>A0A9P0BSV3_CHRIL</name>
<gene>
    <name evidence="10" type="ORF">CINC_LOCUS5305</name>
</gene>
<dbReference type="InterPro" id="IPR003593">
    <property type="entry name" value="AAA+_ATPase"/>
</dbReference>
<dbReference type="InterPro" id="IPR013525">
    <property type="entry name" value="ABC2_TM"/>
</dbReference>
<evidence type="ECO:0000256" key="4">
    <source>
        <dbReference type="ARBA" id="ARBA00022840"/>
    </source>
</evidence>
<dbReference type="GO" id="GO:0005319">
    <property type="term" value="F:lipid transporter activity"/>
    <property type="evidence" value="ECO:0007669"/>
    <property type="project" value="TreeGrafter"/>
</dbReference>
<feature type="transmembrane region" description="Helical" evidence="8">
    <location>
        <begin position="3606"/>
        <end position="3628"/>
    </location>
</feature>
<dbReference type="PROSITE" id="PS50893">
    <property type="entry name" value="ABC_TRANSPORTER_2"/>
    <property type="match status" value="2"/>
</dbReference>
<feature type="region of interest" description="Disordered" evidence="7">
    <location>
        <begin position="4029"/>
        <end position="4050"/>
    </location>
</feature>
<dbReference type="InterPro" id="IPR003439">
    <property type="entry name" value="ABC_transporter-like_ATP-bd"/>
</dbReference>
<feature type="transmembrane region" description="Helical" evidence="8">
    <location>
        <begin position="2663"/>
        <end position="2680"/>
    </location>
</feature>
<feature type="region of interest" description="Disordered" evidence="7">
    <location>
        <begin position="3140"/>
        <end position="3169"/>
    </location>
</feature>
<keyword evidence="6 8" id="KW-0472">Membrane</keyword>
<dbReference type="SUPFAM" id="SSF52540">
    <property type="entry name" value="P-loop containing nucleoside triphosphate hydrolases"/>
    <property type="match status" value="2"/>
</dbReference>
<dbReference type="EMBL" id="LR824022">
    <property type="protein sequence ID" value="CAH0591712.1"/>
    <property type="molecule type" value="Genomic_DNA"/>
</dbReference>
<dbReference type="Pfam" id="PF12698">
    <property type="entry name" value="ABC2_membrane_3"/>
    <property type="match status" value="2"/>
</dbReference>
<feature type="domain" description="ABC transporter" evidence="9">
    <location>
        <begin position="2814"/>
        <end position="3038"/>
    </location>
</feature>
<feature type="transmembrane region" description="Helical" evidence="8">
    <location>
        <begin position="2692"/>
        <end position="2714"/>
    </location>
</feature>
<evidence type="ECO:0000259" key="9">
    <source>
        <dbReference type="PROSITE" id="PS50893"/>
    </source>
</evidence>
<accession>A0A9P0BSV3</accession>
<evidence type="ECO:0000256" key="1">
    <source>
        <dbReference type="ARBA" id="ARBA00004141"/>
    </source>
</evidence>
<feature type="transmembrane region" description="Helical" evidence="8">
    <location>
        <begin position="3407"/>
        <end position="3429"/>
    </location>
</feature>
<evidence type="ECO:0000256" key="7">
    <source>
        <dbReference type="SAM" id="MobiDB-lite"/>
    </source>
</evidence>
<dbReference type="InterPro" id="IPR026082">
    <property type="entry name" value="ABCA"/>
</dbReference>
<dbReference type="OrthoDB" id="8061355at2759"/>
<feature type="domain" description="ABC transporter" evidence="9">
    <location>
        <begin position="3702"/>
        <end position="3933"/>
    </location>
</feature>
<dbReference type="SMART" id="SM00382">
    <property type="entry name" value="AAA"/>
    <property type="match status" value="2"/>
</dbReference>
<dbReference type="GO" id="GO:0005524">
    <property type="term" value="F:ATP binding"/>
    <property type="evidence" value="ECO:0007669"/>
    <property type="project" value="UniProtKB-KW"/>
</dbReference>
<evidence type="ECO:0000313" key="10">
    <source>
        <dbReference type="EMBL" id="CAH0591712.1"/>
    </source>
</evidence>
<dbReference type="CDD" id="cd03263">
    <property type="entry name" value="ABC_subfamily_A"/>
    <property type="match status" value="2"/>
</dbReference>
<dbReference type="PANTHER" id="PTHR19229">
    <property type="entry name" value="ATP-BINDING CASSETTE TRANSPORTER SUBFAMILY A ABCA"/>
    <property type="match status" value="1"/>
</dbReference>
<feature type="transmembrane region" description="Helical" evidence="8">
    <location>
        <begin position="21"/>
        <end position="41"/>
    </location>
</feature>
<dbReference type="Proteomes" id="UP001154114">
    <property type="component" value="Chromosome 19"/>
</dbReference>
<dbReference type="GO" id="GO:0016887">
    <property type="term" value="F:ATP hydrolysis activity"/>
    <property type="evidence" value="ECO:0007669"/>
    <property type="project" value="InterPro"/>
</dbReference>
<organism evidence="10 11">
    <name type="scientific">Chrysodeixis includens</name>
    <name type="common">Soybean looper</name>
    <name type="synonym">Pseudoplusia includens</name>
    <dbReference type="NCBI Taxonomy" id="689277"/>
    <lineage>
        <taxon>Eukaryota</taxon>
        <taxon>Metazoa</taxon>
        <taxon>Ecdysozoa</taxon>
        <taxon>Arthropoda</taxon>
        <taxon>Hexapoda</taxon>
        <taxon>Insecta</taxon>
        <taxon>Pterygota</taxon>
        <taxon>Neoptera</taxon>
        <taxon>Endopterygota</taxon>
        <taxon>Lepidoptera</taxon>
        <taxon>Glossata</taxon>
        <taxon>Ditrysia</taxon>
        <taxon>Noctuoidea</taxon>
        <taxon>Noctuidae</taxon>
        <taxon>Plusiinae</taxon>
        <taxon>Chrysodeixis</taxon>
    </lineage>
</organism>
<protein>
    <recommendedName>
        <fullName evidence="9">ABC transporter domain-containing protein</fullName>
    </recommendedName>
</protein>
<feature type="transmembrane region" description="Helical" evidence="8">
    <location>
        <begin position="3520"/>
        <end position="3543"/>
    </location>
</feature>
<keyword evidence="4" id="KW-0067">ATP-binding</keyword>
<feature type="transmembrane region" description="Helical" evidence="8">
    <location>
        <begin position="3449"/>
        <end position="3481"/>
    </location>
</feature>
<dbReference type="Pfam" id="PF00005">
    <property type="entry name" value="ABC_tran"/>
    <property type="match status" value="2"/>
</dbReference>
<evidence type="ECO:0000256" key="2">
    <source>
        <dbReference type="ARBA" id="ARBA00022692"/>
    </source>
</evidence>
<evidence type="ECO:0000256" key="6">
    <source>
        <dbReference type="ARBA" id="ARBA00023136"/>
    </source>
</evidence>
<keyword evidence="3" id="KW-0547">Nucleotide-binding</keyword>
<dbReference type="GO" id="GO:0016020">
    <property type="term" value="C:membrane"/>
    <property type="evidence" value="ECO:0007669"/>
    <property type="project" value="UniProtKB-SubCell"/>
</dbReference>
<sequence>MAGARQLRLLLWKDYLIRKRKLITLVGVLWATAVMLSLYIVRVNVDNQDFPTCGFPARALPSAGMLPFLQSFMCTVNNDCSPLDQFDEIPTYEKSKLTQLQRQLSPIMNETVLDVASSVPDAVKLLATLADVVDEPSFIYITKNGLRVRDLFASPSKVKRFVSDRLELSEEVADSVMGAELSFQGLLKGNLDRCSVASLNETIMIANDEHLNVFMERLCLKSMEELQKIFVDVLFEVDYNKYLTMLGDMYYKLTGDKRLNTLGDMLTAVLRMVRLQHFLPKELLSVFQGETVDFTYIQLNLIPKLMDLFKPTFGDTQAYSIIRDFTDAIVVGLQYLDKVFTRQRSKEVAVGSNVGSKHGATGLQAVSNIFHNAADVFEEAMEKDSSIDAFSILSQTMNFINKFLSAKMKHDVVFYSTLLAKLMESAHRVIDINMNIEQLTYNVTLRHPAAVEILKGIPPNIVGKAFEALADAERTQILTSKINFPGQMFCDVYKLQTFFVVSKPDAEALKKQLCSDGWKNYVSDLITSFGVFEVKNNINHMASLLIQETLGKDTTEQLYSIEQDFKVLKNFSQALVRIEEEDRPAVEWSKLFHVTDDSELIKVVRNKGHLGKQILIVIHGALAKEIVQQNPILDFKISPYLQDVITLVSGMNRQLELTPRGHTAGLKKLYVDTVRTMLMTALHEEKTYKALSTPGVDMLCYGVGTAAEYLELPPEDGIRQELVEALCNATKAIENGLQADSEISKAISTIRDSPHAALNLNWNDLITNMKDLYVKLDRDYPYLFQFSSYNMDEDTKRRVDSLFGEAKEYWFGLQSMERSLRLSVKLALRFLDIVDHGLFDISGEIWLKIKNTIQTVAGPFSVFDETVKLVAALLTNSPYTGSLPPTTVAALGAFIPAVPRLTVDAVDIILRDDTEVEPIISLMNADPPWPCSRTSLSELLQLSSTSRDAVIGLEKIFCLDRDIQDEWVEYLAAKNVSVSNHTSWNRTDYSPHLFLKFSATFDAVVDDILLARDALQQVFNDSAAGQLGMKEAWTYAVKALNNTDRDVILGKLFKKVDIVLNAVQTPASADVSVSSLWESFAKCSTSYIDAGCRALGRKAWKHFFEAFSVILENVAADLMTYFKEANEPESNLLQQVGFTRRTGLYTLYHNMPEFVGTLLNSYWDYGFMSQVRRASQSQFWDCDALVKALRPPPGSPIDTALINKVKPFICPSLLHWLSLPRGENTLLDVFSKPQYYFFTMKVSNLTSRFESAYTNAVELANYLTELSKKNQTLVTEEDIKMNTIEGKLERAVDSVLNYKINATDPSYRLFNEINMKQFAANIYLTKIVKIINKLHEAAEKLDITNLPQNTEENRSTQTDLDVIKYLYKRKPTDAVTIHFDILTDLLWQNDENYTLVDAFNKMCNDLKANSSKTILVTVEKARSQVCVKKYEGIYRVLQDAVVEDYAGARDSLVALVDVLKGDENVTDVFEFLSNRKQLVASLRASTKYAYELTLPVYLKYLQSNMQAYDVILTFLTGEDWWARLRALYNGPYGNEFFGYLENSFDVAEDLLSNFDGIHLVRLLHDIDLNRTESFCAANVTLSDYLPDRSGLLSHLKRQLCASDNVQLYKELPPLLFAAQGFESSLKLSKDIDYEALDTDIDRIESRLPIIRAGPLPPLPPAWVTPDRVQHLRQVALRLLSKETVTKMAFALLSNAVDAGTLFLNNSQCLLCSQFTTWFKQLNLQLFKKQEYDNLLCHLSSMTLHEVHHTLKNDFHWDMAIRELISTRNYTKYEMNKSINEFLGQVKLHLLEDMNAKTTKLTDCLTRNVSRNEFGNATLFATVLAHTAKLIRAQLPHIHEIEGVKDIQYLKALSKEVAHNLDILRPLKEYLLENNDLQTQLIKVLEEDVVNEVENALLNIRKVRSTSLPLVPYVTLASSSWDDICKNTNCSAIAAIIRSNINNTLIDKTLPKLQLEEFWRFNFVSSIILHLEGLVGHGARLLGLASRLDVAGLKDNKLEAVLDMMMLLINDETLDSVLYSLQGIVSELHPLLAGTTLEHDLEALSAGLNVLRQLKNYLLEEVDLTLEVSSVFPDAEDIESGLSALGINNTNFWSIAAPRVRAGTLQLKPLLSTKPEESHISLFVCQSSMMSRVVFPGALDVVVAEDVLAALADQLCALPDTTARLLLPVLLRNFNYTLLVDKVGGILLSKLYTASNLTQAQGELVLSKYQQMAALLPAIQDNMQGVGRLLANETLFQSLRGFSSVGNLLSSPDFLSSAGSMLCGKPFVVSSNRFYKSIAATPDLSTEPDKAQLEVLPTDFCRSLYVDIINVEGGKILWSFVKPLIMGKILYTPPSASVARIMEQANSTFATMIKMTNLVHSFAASFPAVGKLSEHREGIAVLRRVMTSPQFSSLRDMLVGEGEEGGTVPDVDVDGLFEQFGDINDIGSLLSKASDLLRCINLDRFQPSPSEDHMIHEAARLSIVNEFSAGVVFLNSGEQDGSLSNVQYKIRMDIDNAPTTEKLKDYLWIPGPEASFVENMRYFRGFVQIQDLVDQAIIRLSRQGHQASQTRVKRDLQETDWAVYTQQTPYPCYRKDYFQTSLYESQSLIVCFFFSLLFTVASAVRFIVSDKETGNTMLMSVMGVDLRWHSLSWFLWCLLEMVVTSAAITLVLHLGRILPTTDPSLVFTLVLIFGISVLSYCYMMSKLFWSASLAAVCAAVVYLVSFMPFIIVLSLEAVLYSSLKTFICLSMSSSLCYAFLYITRFEAAGAGAGWAQLWAAPGDSEDMSIGLAAAMMLLDAAIYFLIGFMIDRYFGIKTLKSSITHITASGEKAGVSIVNVSKLFGRKLALCNVSLELPRGHVTALLGHNGAGKTTLINILTGTLRPSRGHVVVRSGAASRTRLGACPQHDVLLAHMTPREHVTLYAQLKTGRTAQEVQDEVDKMLEVLSLGAVSEVPVTRLSGGTRRRLCVALAFVGDPHLVSLDEPTAGVDPAARRDIWSMIVKLKEDRTILLTTHHLDEAELLSDQIVIMHKGQIHTTGSPIEIKRTLGNGYNLTVTYPGPNPDETWEETSQEEQAKQLLTLVRDVVKNANVVDVNGQEVEIALPFFDANGLNNNFLQLCCVLEAAQPALGFRSYSLDCSSLEHVFFNICQQADTTQNGIEYVPDGPPSKSGSSSSIRTERAPAPLLTPEGPLRGSAWQQFLALMHARYIHHKRNHWLLFMLVVLPSLFVVVAMGFSMLRPPADNEVALKLGDHLYNGSTEFLVTTPSIYSKDVDPSFAKQVLHYLQMDKHTRNWTAELDSPHCVCGERSQQCDVTHNQSLAPPDMLLLPDVRTLNRWLVDTHDIYIEKRYTGYSAALKNNVSNIIAWYNNKGHHALPAALNAVNSALLRAAARAPAANITTYTHPLKISHEQISKATVYQHIADAGISGLVLIAYSLVSAGAATGLVAARRSQEKRLQLLCGVTPALYWAAALVWDMMIIVINMCITAAVMSAFGFPVFVARNNLPAICILFLLYGYACACLVHVAEKLFAEASVANMVLFCGNAFVGLSFIAILLIFDIISESEATDNARYVLHKVFLLAPQFALGDGMLEIAKNTIQAQVLSRFGMDTYRDPLHSSLVLPHYLYLVVVGSALLALNLAIEYDCFERLLARFRPRSPLPSEPEPAEVSAERARVRAARTQLDPAPLRVNTIGNINRGFIHTEGKKGSIQRIVVPASDVAQCEGLSKLYPALSGPRLALADLTLGIPAGQCTALLGENGAGKSTTFSMLTGELRPTAGKLYLNNELVSSTQLCNGLISYCPQSDAIDPLMTVTETLQFYCRLRGITDQDEVIHRTVEMFSLSRYTLARAGTLSGGNKRKLCAAIAFMARSPLVLLDEPTSGMDPVSRGCVQRGVQCALSSGRGVLLATHALGDARRLARRVALLRRGRLTALAPLDDCLNRFGGGWVVGVRARSSALAAWRGVLARAPHARLRVLHHHTLHFLVPASTTVDNKEVYTRLSDVFRLLADLQSTCDIEDYTVNQSSLEQMFLSFTDKAEVSADAVEVAPLPPLRPPPSPHHHDLDTVTAL</sequence>
<feature type="transmembrane region" description="Helical" evidence="8">
    <location>
        <begin position="2586"/>
        <end position="2607"/>
    </location>
</feature>
<feature type="transmembrane region" description="Helical" evidence="8">
    <location>
        <begin position="3198"/>
        <end position="3220"/>
    </location>
</feature>
<feature type="compositionally biased region" description="Pro residues" evidence="7">
    <location>
        <begin position="4029"/>
        <end position="4038"/>
    </location>
</feature>
<dbReference type="Gene3D" id="3.40.50.300">
    <property type="entry name" value="P-loop containing nucleotide triphosphate hydrolases"/>
    <property type="match status" value="2"/>
</dbReference>
<dbReference type="GO" id="GO:0140359">
    <property type="term" value="F:ABC-type transporter activity"/>
    <property type="evidence" value="ECO:0007669"/>
    <property type="project" value="InterPro"/>
</dbReference>
<keyword evidence="5 8" id="KW-1133">Transmembrane helix</keyword>
<evidence type="ECO:0000256" key="3">
    <source>
        <dbReference type="ARBA" id="ARBA00022741"/>
    </source>
</evidence>
<feature type="transmembrane region" description="Helical" evidence="8">
    <location>
        <begin position="2766"/>
        <end position="2789"/>
    </location>
</feature>